<feature type="domain" description="HTH rpiR-type" evidence="4">
    <location>
        <begin position="1"/>
        <end position="77"/>
    </location>
</feature>
<evidence type="ECO:0000256" key="2">
    <source>
        <dbReference type="ARBA" id="ARBA00023125"/>
    </source>
</evidence>
<dbReference type="GO" id="GO:0097367">
    <property type="term" value="F:carbohydrate derivative binding"/>
    <property type="evidence" value="ECO:0007669"/>
    <property type="project" value="InterPro"/>
</dbReference>
<keyword evidence="2" id="KW-0238">DNA-binding</keyword>
<reference evidence="5 6" key="1">
    <citation type="submission" date="2019-04" db="EMBL/GenBank/DDBJ databases">
        <title>Shimia ponticola sp. nov., isolated from seawater.</title>
        <authorList>
            <person name="Kim Y.-O."/>
            <person name="Yoon J.-H."/>
        </authorList>
    </citation>
    <scope>NUCLEOTIDE SEQUENCE [LARGE SCALE GENOMIC DNA]</scope>
    <source>
        <strain evidence="5 6">MYP11</strain>
    </source>
</reference>
<dbReference type="InterPro" id="IPR047640">
    <property type="entry name" value="RpiR-like"/>
</dbReference>
<evidence type="ECO:0000259" key="4">
    <source>
        <dbReference type="PROSITE" id="PS51071"/>
    </source>
</evidence>
<evidence type="ECO:0000313" key="6">
    <source>
        <dbReference type="Proteomes" id="UP000306602"/>
    </source>
</evidence>
<dbReference type="CDD" id="cd05013">
    <property type="entry name" value="SIS_RpiR"/>
    <property type="match status" value="1"/>
</dbReference>
<dbReference type="Pfam" id="PF01418">
    <property type="entry name" value="HTH_6"/>
    <property type="match status" value="1"/>
</dbReference>
<dbReference type="SUPFAM" id="SSF46689">
    <property type="entry name" value="Homeodomain-like"/>
    <property type="match status" value="1"/>
</dbReference>
<comment type="caution">
    <text evidence="5">The sequence shown here is derived from an EMBL/GenBank/DDBJ whole genome shotgun (WGS) entry which is preliminary data.</text>
</comment>
<gene>
    <name evidence="5" type="ORF">E4Z66_05910</name>
</gene>
<dbReference type="PANTHER" id="PTHR30514">
    <property type="entry name" value="GLUCOKINASE"/>
    <property type="match status" value="1"/>
</dbReference>
<keyword evidence="6" id="KW-1185">Reference proteome</keyword>
<dbReference type="InterPro" id="IPR009057">
    <property type="entry name" value="Homeodomain-like_sf"/>
</dbReference>
<evidence type="ECO:0000313" key="5">
    <source>
        <dbReference type="EMBL" id="THH39090.1"/>
    </source>
</evidence>
<proteinExistence type="predicted"/>
<dbReference type="GO" id="GO:0003677">
    <property type="term" value="F:DNA binding"/>
    <property type="evidence" value="ECO:0007669"/>
    <property type="project" value="UniProtKB-KW"/>
</dbReference>
<dbReference type="GO" id="GO:1901135">
    <property type="term" value="P:carbohydrate derivative metabolic process"/>
    <property type="evidence" value="ECO:0007669"/>
    <property type="project" value="InterPro"/>
</dbReference>
<dbReference type="AlphaFoldDB" id="A0A4S4NS87"/>
<accession>A0A4S4NS87</accession>
<dbReference type="Gene3D" id="1.10.10.10">
    <property type="entry name" value="Winged helix-like DNA-binding domain superfamily/Winged helix DNA-binding domain"/>
    <property type="match status" value="1"/>
</dbReference>
<evidence type="ECO:0000256" key="1">
    <source>
        <dbReference type="ARBA" id="ARBA00023015"/>
    </source>
</evidence>
<dbReference type="GO" id="GO:0003700">
    <property type="term" value="F:DNA-binding transcription factor activity"/>
    <property type="evidence" value="ECO:0007669"/>
    <property type="project" value="InterPro"/>
</dbReference>
<dbReference type="OrthoDB" id="3574600at2"/>
<dbReference type="InterPro" id="IPR036388">
    <property type="entry name" value="WH-like_DNA-bd_sf"/>
</dbReference>
<dbReference type="PANTHER" id="PTHR30514:SF18">
    <property type="entry name" value="RPIR-FAMILY TRANSCRIPTIONAL REGULATOR"/>
    <property type="match status" value="1"/>
</dbReference>
<dbReference type="EMBL" id="SRKY01000001">
    <property type="protein sequence ID" value="THH39090.1"/>
    <property type="molecule type" value="Genomic_DNA"/>
</dbReference>
<dbReference type="RefSeq" id="WP_136462008.1">
    <property type="nucleotide sequence ID" value="NZ_SRKY01000001.1"/>
</dbReference>
<dbReference type="InterPro" id="IPR046348">
    <property type="entry name" value="SIS_dom_sf"/>
</dbReference>
<dbReference type="SUPFAM" id="SSF53697">
    <property type="entry name" value="SIS domain"/>
    <property type="match status" value="1"/>
</dbReference>
<keyword evidence="1" id="KW-0805">Transcription regulation</keyword>
<dbReference type="Pfam" id="PF01380">
    <property type="entry name" value="SIS"/>
    <property type="match status" value="1"/>
</dbReference>
<name>A0A4S4NS87_9RHOB</name>
<dbReference type="PROSITE" id="PS51071">
    <property type="entry name" value="HTH_RPIR"/>
    <property type="match status" value="1"/>
</dbReference>
<dbReference type="Gene3D" id="3.40.50.10490">
    <property type="entry name" value="Glucose-6-phosphate isomerase like protein, domain 1"/>
    <property type="match status" value="1"/>
</dbReference>
<dbReference type="Proteomes" id="UP000306602">
    <property type="component" value="Unassembled WGS sequence"/>
</dbReference>
<keyword evidence="3" id="KW-0804">Transcription</keyword>
<evidence type="ECO:0000256" key="3">
    <source>
        <dbReference type="ARBA" id="ARBA00023163"/>
    </source>
</evidence>
<dbReference type="InterPro" id="IPR035472">
    <property type="entry name" value="RpiR-like_SIS"/>
</dbReference>
<organism evidence="5 6">
    <name type="scientific">Aliishimia ponticola</name>
    <dbReference type="NCBI Taxonomy" id="2499833"/>
    <lineage>
        <taxon>Bacteria</taxon>
        <taxon>Pseudomonadati</taxon>
        <taxon>Pseudomonadota</taxon>
        <taxon>Alphaproteobacteria</taxon>
        <taxon>Rhodobacterales</taxon>
        <taxon>Paracoccaceae</taxon>
        <taxon>Aliishimia</taxon>
    </lineage>
</organism>
<dbReference type="InterPro" id="IPR000281">
    <property type="entry name" value="HTH_RpiR"/>
</dbReference>
<protein>
    <submittedName>
        <fullName evidence="5">MurR/RpiR family transcriptional regulator</fullName>
    </submittedName>
</protein>
<sequence>MTIAEQIQARRDEMTRAETQLADVILDNYPVSGLGSITELAEKAKVSTPTVARMVQKLGFSGYAPFQAALRTELGEMISGPVAKHDTIGTRLPQEHVLTRYALAAMDNLRGTIDQIEAEDFDAVCALIADPARRIHIAGGRITGTLARHLYLHLQMIRPGVTLVPLDASWSHHMLDLAEGDLLIAFDVRRYENNTLLMAQMAHEQGAQIALFTDPWRSPIHRIAQHCFAGRIAVPSAWDSSMSLMLLVECMVAAVQEHLWDEVKARNDRLEAAFDRTKLFRKFT</sequence>
<dbReference type="InterPro" id="IPR001347">
    <property type="entry name" value="SIS_dom"/>
</dbReference>